<sequence>MLDSKDYTVGWISAIGTEYVAAQEFLDDEHDPPKFLSTNDTNDYTLGRIGEHNVVITVLPDGEYGTSSAASVATNMLHSFPNVRIGVLVGIGGGAPSPKHDIRLGDIVVSAPRDGQGEVLQYDFGKTMQNQAFQHTRCLNQPPTALRTALMGIQALGIIRHIACEGQEFKVHGVILSAHSTYFAAELTGSWKESSEKKIEIKDFDATVVEAMLRFMYSFDYSNIYSTSTMIYDAQVYQIADKYDVPALKTHAKEKFGASIAAGWSLDDYPLAATVVYESTPSEDRGLRDLVVETSRENIDKLLTHDGFCGLLRKSADFAADLIPFLCDKLSTEVQRFECPSCHHYFYGNFLKGNYYCPNCSSRRSDWRSYRTS</sequence>
<dbReference type="PANTHER" id="PTHR46082">
    <property type="entry name" value="ATP/GTP-BINDING PROTEIN-RELATED"/>
    <property type="match status" value="1"/>
</dbReference>
<dbReference type="Gene3D" id="3.40.50.1580">
    <property type="entry name" value="Nucleoside phosphorylase domain"/>
    <property type="match status" value="1"/>
</dbReference>
<dbReference type="InterPro" id="IPR011333">
    <property type="entry name" value="SKP1/BTB/POZ_sf"/>
</dbReference>
<proteinExistence type="predicted"/>
<organism evidence="2 3">
    <name type="scientific">Metarhizium guizhouense (strain ARSEF 977)</name>
    <dbReference type="NCBI Taxonomy" id="1276136"/>
    <lineage>
        <taxon>Eukaryota</taxon>
        <taxon>Fungi</taxon>
        <taxon>Dikarya</taxon>
        <taxon>Ascomycota</taxon>
        <taxon>Pezizomycotina</taxon>
        <taxon>Sordariomycetes</taxon>
        <taxon>Hypocreomycetidae</taxon>
        <taxon>Hypocreales</taxon>
        <taxon>Clavicipitaceae</taxon>
        <taxon>Metarhizium</taxon>
    </lineage>
</organism>
<dbReference type="InterPro" id="IPR035994">
    <property type="entry name" value="Nucleoside_phosphorylase_sf"/>
</dbReference>
<dbReference type="InterPro" id="IPR053137">
    <property type="entry name" value="NLR-like"/>
</dbReference>
<dbReference type="PANTHER" id="PTHR46082:SF11">
    <property type="entry name" value="AAA+ ATPASE DOMAIN-CONTAINING PROTEIN-RELATED"/>
    <property type="match status" value="1"/>
</dbReference>
<reference evidence="2 3" key="1">
    <citation type="journal article" date="2014" name="Proc. Natl. Acad. Sci. U.S.A.">
        <title>Trajectory and genomic determinants of fungal-pathogen speciation and host adaptation.</title>
        <authorList>
            <person name="Hu X."/>
            <person name="Xiao G."/>
            <person name="Zheng P."/>
            <person name="Shang Y."/>
            <person name="Su Y."/>
            <person name="Zhang X."/>
            <person name="Liu X."/>
            <person name="Zhan S."/>
            <person name="St Leger R.J."/>
            <person name="Wang C."/>
        </authorList>
    </citation>
    <scope>NUCLEOTIDE SEQUENCE [LARGE SCALE GENOMIC DNA]</scope>
    <source>
        <strain evidence="2 3">ARSEF 977</strain>
    </source>
</reference>
<dbReference type="GO" id="GO:0009116">
    <property type="term" value="P:nucleoside metabolic process"/>
    <property type="evidence" value="ECO:0007669"/>
    <property type="project" value="InterPro"/>
</dbReference>
<dbReference type="SUPFAM" id="SSF54695">
    <property type="entry name" value="POZ domain"/>
    <property type="match status" value="1"/>
</dbReference>
<dbReference type="PROSITE" id="PS50097">
    <property type="entry name" value="BTB"/>
    <property type="match status" value="1"/>
</dbReference>
<dbReference type="InterPro" id="IPR000210">
    <property type="entry name" value="BTB/POZ_dom"/>
</dbReference>
<dbReference type="CDD" id="cd18186">
    <property type="entry name" value="BTB_POZ_ZBTB_KLHL-like"/>
    <property type="match status" value="1"/>
</dbReference>
<dbReference type="EMBL" id="AZNH01000086">
    <property type="protein sequence ID" value="KID82461.1"/>
    <property type="molecule type" value="Genomic_DNA"/>
</dbReference>
<evidence type="ECO:0000313" key="2">
    <source>
        <dbReference type="EMBL" id="KID82461.1"/>
    </source>
</evidence>
<evidence type="ECO:0000313" key="3">
    <source>
        <dbReference type="Proteomes" id="UP000031192"/>
    </source>
</evidence>
<comment type="caution">
    <text evidence="2">The sequence shown here is derived from an EMBL/GenBank/DDBJ whole genome shotgun (WGS) entry which is preliminary data.</text>
</comment>
<feature type="domain" description="BTB" evidence="1">
    <location>
        <begin position="162"/>
        <end position="218"/>
    </location>
</feature>
<name>A0A0B4GY76_METGA</name>
<dbReference type="SMART" id="SM00225">
    <property type="entry name" value="BTB"/>
    <property type="match status" value="1"/>
</dbReference>
<dbReference type="AlphaFoldDB" id="A0A0B4GY76"/>
<dbReference type="GO" id="GO:0003824">
    <property type="term" value="F:catalytic activity"/>
    <property type="evidence" value="ECO:0007669"/>
    <property type="project" value="InterPro"/>
</dbReference>
<dbReference type="HOGENOM" id="CLU_742031_0_0_1"/>
<gene>
    <name evidence="2" type="ORF">MGU_10210</name>
</gene>
<dbReference type="Proteomes" id="UP000031192">
    <property type="component" value="Unassembled WGS sequence"/>
</dbReference>
<evidence type="ECO:0000259" key="1">
    <source>
        <dbReference type="PROSITE" id="PS50097"/>
    </source>
</evidence>
<dbReference type="SUPFAM" id="SSF53167">
    <property type="entry name" value="Purine and uridine phosphorylases"/>
    <property type="match status" value="1"/>
</dbReference>
<protein>
    <submittedName>
        <fullName evidence="2">Btb/poz</fullName>
    </submittedName>
</protein>
<keyword evidence="3" id="KW-1185">Reference proteome</keyword>
<accession>A0A0B4GY76</accession>
<dbReference type="Pfam" id="PF00651">
    <property type="entry name" value="BTB"/>
    <property type="match status" value="1"/>
</dbReference>